<organism evidence="1 2">
    <name type="scientific">Cirrhinus mrigala</name>
    <name type="common">Mrigala</name>
    <dbReference type="NCBI Taxonomy" id="683832"/>
    <lineage>
        <taxon>Eukaryota</taxon>
        <taxon>Metazoa</taxon>
        <taxon>Chordata</taxon>
        <taxon>Craniata</taxon>
        <taxon>Vertebrata</taxon>
        <taxon>Euteleostomi</taxon>
        <taxon>Actinopterygii</taxon>
        <taxon>Neopterygii</taxon>
        <taxon>Teleostei</taxon>
        <taxon>Ostariophysi</taxon>
        <taxon>Cypriniformes</taxon>
        <taxon>Cyprinidae</taxon>
        <taxon>Labeoninae</taxon>
        <taxon>Labeonini</taxon>
        <taxon>Cirrhinus</taxon>
    </lineage>
</organism>
<name>A0ABD0QCG8_CIRMR</name>
<feature type="non-terminal residue" evidence="1">
    <location>
        <position position="103"/>
    </location>
</feature>
<dbReference type="EMBL" id="JAMKFB020000009">
    <property type="protein sequence ID" value="KAL0183883.1"/>
    <property type="molecule type" value="Genomic_DNA"/>
</dbReference>
<feature type="non-terminal residue" evidence="1">
    <location>
        <position position="1"/>
    </location>
</feature>
<reference evidence="1 2" key="1">
    <citation type="submission" date="2024-05" db="EMBL/GenBank/DDBJ databases">
        <title>Genome sequencing and assembly of Indian major carp, Cirrhinus mrigala (Hamilton, 1822).</title>
        <authorList>
            <person name="Mohindra V."/>
            <person name="Chowdhury L.M."/>
            <person name="Lal K."/>
            <person name="Jena J.K."/>
        </authorList>
    </citation>
    <scope>NUCLEOTIDE SEQUENCE [LARGE SCALE GENOMIC DNA]</scope>
    <source>
        <strain evidence="1">CM1030</strain>
        <tissue evidence="1">Blood</tissue>
    </source>
</reference>
<comment type="caution">
    <text evidence="1">The sequence shown here is derived from an EMBL/GenBank/DDBJ whole genome shotgun (WGS) entry which is preliminary data.</text>
</comment>
<sequence>QIEAATRTEPAPPGGPEGKIFVPTSLRHALLDSACLSRIRASRQLPNPLAPQEPLLVAQHGMGCRSVKGCSVCAITSTPRRLPKGKLVPLPIPRQPWSHLGID</sequence>
<accession>A0ABD0QCG8</accession>
<proteinExistence type="predicted"/>
<dbReference type="Proteomes" id="UP001529510">
    <property type="component" value="Unassembled WGS sequence"/>
</dbReference>
<evidence type="ECO:0000313" key="1">
    <source>
        <dbReference type="EMBL" id="KAL0183883.1"/>
    </source>
</evidence>
<evidence type="ECO:0000313" key="2">
    <source>
        <dbReference type="Proteomes" id="UP001529510"/>
    </source>
</evidence>
<keyword evidence="2" id="KW-1185">Reference proteome</keyword>
<gene>
    <name evidence="1" type="ORF">M9458_019579</name>
</gene>
<dbReference type="AlphaFoldDB" id="A0ABD0QCG8"/>
<protein>
    <submittedName>
        <fullName evidence="1">Uncharacterized protein</fullName>
    </submittedName>
</protein>